<reference evidence="3 4" key="1">
    <citation type="submission" date="2020-04" db="EMBL/GenBank/DDBJ databases">
        <authorList>
            <person name="Klaysubun C."/>
            <person name="Duangmal K."/>
            <person name="Lipun K."/>
        </authorList>
    </citation>
    <scope>NUCLEOTIDE SEQUENCE [LARGE SCALE GENOMIC DNA]</scope>
    <source>
        <strain evidence="3 4">K10HN5</strain>
    </source>
</reference>
<gene>
    <name evidence="3" type="ORF">HF526_28305</name>
</gene>
<organism evidence="3 4">
    <name type="scientific">Pseudonocardia acidicola</name>
    <dbReference type="NCBI Taxonomy" id="2724939"/>
    <lineage>
        <taxon>Bacteria</taxon>
        <taxon>Bacillati</taxon>
        <taxon>Actinomycetota</taxon>
        <taxon>Actinomycetes</taxon>
        <taxon>Pseudonocardiales</taxon>
        <taxon>Pseudonocardiaceae</taxon>
        <taxon>Pseudonocardia</taxon>
    </lineage>
</organism>
<sequence length="424" mass="41352">MSEPVPGRRRPAAVALVLVVAMIMVLVAAVVGYRLLGGCASGSDPGTATAPADPPGAADRATAAAVTAAGLPVTPLWSTGGSGPGAATIGASADTVFTLHPGGAGSDDSLLRAHDPATGAVRWQRTAPVIGGSATVLAQEGVAVVTGGTRGGRGEVAGFRETNGELLWCLQLSVESPGLVDLLGDGSDTVVLVERGAGTATVTTLGTRDGRQRWRTQVPSTGNGAPVLAPGDGGVVALPGAGDSRVVALDLATGAQRWEHDDPGHPQPLLGAPGRVVARTDSGAAGLTAADGTDAWAPLPGAGPGAPRFAWVDGGLAVLGRPGSGLLARRLSDGAVVWQLGWRDLGVAPAAGAPPTAAAGGRRVVADGTAVLVLDPATGAAGVGTGGQALDALAADPGGTLLVARAGDRVAAFRPQVRPGGAGR</sequence>
<dbReference type="Proteomes" id="UP000820669">
    <property type="component" value="Unassembled WGS sequence"/>
</dbReference>
<keyword evidence="1" id="KW-1133">Transmembrane helix</keyword>
<evidence type="ECO:0000256" key="1">
    <source>
        <dbReference type="SAM" id="Phobius"/>
    </source>
</evidence>
<evidence type="ECO:0000313" key="3">
    <source>
        <dbReference type="EMBL" id="NMI01173.1"/>
    </source>
</evidence>
<dbReference type="PANTHER" id="PTHR34512">
    <property type="entry name" value="CELL SURFACE PROTEIN"/>
    <property type="match status" value="1"/>
</dbReference>
<proteinExistence type="predicted"/>
<dbReference type="InterPro" id="IPR015943">
    <property type="entry name" value="WD40/YVTN_repeat-like_dom_sf"/>
</dbReference>
<evidence type="ECO:0000259" key="2">
    <source>
        <dbReference type="Pfam" id="PF13360"/>
    </source>
</evidence>
<protein>
    <submittedName>
        <fullName evidence="3">PQQ-binding-like beta-propeller repeat protein</fullName>
    </submittedName>
</protein>
<dbReference type="InterPro" id="IPR018391">
    <property type="entry name" value="PQQ_b-propeller_rpt"/>
</dbReference>
<dbReference type="SMART" id="SM00564">
    <property type="entry name" value="PQQ"/>
    <property type="match status" value="2"/>
</dbReference>
<evidence type="ECO:0000313" key="4">
    <source>
        <dbReference type="Proteomes" id="UP000820669"/>
    </source>
</evidence>
<dbReference type="RefSeq" id="WP_169384634.1">
    <property type="nucleotide sequence ID" value="NZ_JAAXLA010000076.1"/>
</dbReference>
<feature type="transmembrane region" description="Helical" evidence="1">
    <location>
        <begin position="12"/>
        <end position="36"/>
    </location>
</feature>
<dbReference type="EMBL" id="JAAXLA010000076">
    <property type="protein sequence ID" value="NMI01173.1"/>
    <property type="molecule type" value="Genomic_DNA"/>
</dbReference>
<keyword evidence="4" id="KW-1185">Reference proteome</keyword>
<accession>A0ABX1SKV0</accession>
<keyword evidence="1" id="KW-0472">Membrane</keyword>
<feature type="domain" description="Pyrrolo-quinoline quinone repeat" evidence="2">
    <location>
        <begin position="201"/>
        <end position="340"/>
    </location>
</feature>
<dbReference type="Gene3D" id="2.130.10.10">
    <property type="entry name" value="YVTN repeat-like/Quinoprotein amine dehydrogenase"/>
    <property type="match status" value="1"/>
</dbReference>
<dbReference type="SUPFAM" id="SSF50998">
    <property type="entry name" value="Quinoprotein alcohol dehydrogenase-like"/>
    <property type="match status" value="1"/>
</dbReference>
<keyword evidence="1" id="KW-0812">Transmembrane</keyword>
<dbReference type="InterPro" id="IPR002372">
    <property type="entry name" value="PQQ_rpt_dom"/>
</dbReference>
<dbReference type="Gene3D" id="2.40.10.480">
    <property type="match status" value="1"/>
</dbReference>
<name>A0ABX1SKV0_9PSEU</name>
<feature type="domain" description="Pyrrolo-quinoline quinone repeat" evidence="2">
    <location>
        <begin position="107"/>
        <end position="172"/>
    </location>
</feature>
<dbReference type="Pfam" id="PF13360">
    <property type="entry name" value="PQQ_2"/>
    <property type="match status" value="2"/>
</dbReference>
<dbReference type="InterPro" id="IPR011047">
    <property type="entry name" value="Quinoprotein_ADH-like_sf"/>
</dbReference>
<comment type="caution">
    <text evidence="3">The sequence shown here is derived from an EMBL/GenBank/DDBJ whole genome shotgun (WGS) entry which is preliminary data.</text>
</comment>
<dbReference type="PANTHER" id="PTHR34512:SF30">
    <property type="entry name" value="OUTER MEMBRANE PROTEIN ASSEMBLY FACTOR BAMB"/>
    <property type="match status" value="1"/>
</dbReference>